<evidence type="ECO:0000256" key="2">
    <source>
        <dbReference type="ARBA" id="ARBA00022771"/>
    </source>
</evidence>
<dbReference type="GO" id="GO:0008270">
    <property type="term" value="F:zinc ion binding"/>
    <property type="evidence" value="ECO:0007669"/>
    <property type="project" value="UniProtKB-KW"/>
</dbReference>
<feature type="transmembrane region" description="Helical" evidence="4">
    <location>
        <begin position="254"/>
        <end position="273"/>
    </location>
</feature>
<evidence type="ECO:0000256" key="3">
    <source>
        <dbReference type="ARBA" id="ARBA00022833"/>
    </source>
</evidence>
<dbReference type="PANTHER" id="PTHR20893">
    <property type="entry name" value="LD08641P"/>
    <property type="match status" value="1"/>
</dbReference>
<feature type="transmembrane region" description="Helical" evidence="4">
    <location>
        <begin position="448"/>
        <end position="469"/>
    </location>
</feature>
<feature type="domain" description="RING-CH-type" evidence="6">
    <location>
        <begin position="367"/>
        <end position="433"/>
    </location>
</feature>
<evidence type="ECO:0000313" key="8">
    <source>
        <dbReference type="Proteomes" id="UP000001554"/>
    </source>
</evidence>
<keyword evidence="4" id="KW-0472">Membrane</keyword>
<keyword evidence="4" id="KW-0812">Transmembrane</keyword>
<feature type="transmembrane region" description="Helical" evidence="4">
    <location>
        <begin position="103"/>
        <end position="121"/>
    </location>
</feature>
<sequence>MESILGKLLNLTTLMMGLTEAEECRDNCSEHGVCYEGRCICDVQFTGEACDESNMSYFIGFGFVFYFLVLVSSTQLVLCVRSEFQRQKEPSLFKACKMTTQKMLYLLTLLAAASRAAYFTAQEYIPIQWALNLMSAYYPLLITGSSLVVCVWAETFHVKDVPCDRPRFLTKSFAAFVVFNAFVYILLIMQFVLSEVVDHSMEEYLVSIFQCCFGMLMILVLIFFLIYGVEMFFKVHGAFASRNNSLNLTQLHMSRLGLVFQAGLQLFTALLLIMDMMGKIWKDSVPLVSNNYYTLTFRIVELGVVLWFPCVLWNVTSPEQLWILNPKQLLKKRDLEQVEPTETDSLLHHRNIPKYHATDDSAQNEETEESEPRECWICYDPDKTDAGEMIQPCNCKGDVSAVHHDCLKRWLAESMGSGSAPRCKVCKEKYQLREGSVWLPSAVTVRQWLIFSFILVVMSAGPFIVYLIFRSFASPVPKILGIGGVVLLEYICLKLLGFNCLTVYQQARLSALRILGRPVPAHSCVPRRENSEDRSSEPHQNIVVVEAEVHVGNHV</sequence>
<accession>C3Z538</accession>
<dbReference type="EMBL" id="GG666582">
    <property type="protein sequence ID" value="EEN52395.1"/>
    <property type="molecule type" value="Genomic_DNA"/>
</dbReference>
<keyword evidence="8" id="KW-1185">Reference proteome</keyword>
<protein>
    <submittedName>
        <fullName evidence="9 10">Uncharacterized protein LOC118421453</fullName>
    </submittedName>
</protein>
<feature type="transmembrane region" description="Helical" evidence="4">
    <location>
        <begin position="136"/>
        <end position="153"/>
    </location>
</feature>
<dbReference type="Pfam" id="PF12906">
    <property type="entry name" value="RINGv"/>
    <property type="match status" value="1"/>
</dbReference>
<name>C3Z538_BRAFL</name>
<feature type="chain" id="PRO_5044729271" evidence="5">
    <location>
        <begin position="22"/>
        <end position="555"/>
    </location>
</feature>
<reference evidence="7" key="1">
    <citation type="journal article" date="2008" name="Nature">
        <title>The amphioxus genome and the evolution of the chordate karyotype.</title>
        <authorList>
            <consortium name="US DOE Joint Genome Institute (JGI-PGF)"/>
            <person name="Putnam N.H."/>
            <person name="Butts T."/>
            <person name="Ferrier D.E.K."/>
            <person name="Furlong R.F."/>
            <person name="Hellsten U."/>
            <person name="Kawashima T."/>
            <person name="Robinson-Rechavi M."/>
            <person name="Shoguchi E."/>
            <person name="Terry A."/>
            <person name="Yu J.-K."/>
            <person name="Benito-Gutierrez E.L."/>
            <person name="Dubchak I."/>
            <person name="Garcia-Fernandez J."/>
            <person name="Gibson-Brown J.J."/>
            <person name="Grigoriev I.V."/>
            <person name="Horton A.C."/>
            <person name="de Jong P.J."/>
            <person name="Jurka J."/>
            <person name="Kapitonov V.V."/>
            <person name="Kohara Y."/>
            <person name="Kuroki Y."/>
            <person name="Lindquist E."/>
            <person name="Lucas S."/>
            <person name="Osoegawa K."/>
            <person name="Pennacchio L.A."/>
            <person name="Salamov A.A."/>
            <person name="Satou Y."/>
            <person name="Sauka-Spengler T."/>
            <person name="Schmutz J."/>
            <person name="Shin-I T."/>
            <person name="Toyoda A."/>
            <person name="Bronner-Fraser M."/>
            <person name="Fujiyama A."/>
            <person name="Holland L.Z."/>
            <person name="Holland P.W.H."/>
            <person name="Satoh N."/>
            <person name="Rokhsar D.S."/>
        </authorList>
    </citation>
    <scope>NUCLEOTIDE SEQUENCE [LARGE SCALE GENOMIC DNA]</scope>
    <source>
        <strain evidence="7">S238N-H82</strain>
        <tissue evidence="7">Testes</tissue>
    </source>
</reference>
<evidence type="ECO:0000259" key="6">
    <source>
        <dbReference type="PROSITE" id="PS51292"/>
    </source>
</evidence>
<evidence type="ECO:0000256" key="1">
    <source>
        <dbReference type="ARBA" id="ARBA00022723"/>
    </source>
</evidence>
<feature type="transmembrane region" description="Helical" evidence="4">
    <location>
        <begin position="173"/>
        <end position="193"/>
    </location>
</feature>
<reference evidence="9 10" key="3">
    <citation type="submission" date="2025-04" db="UniProtKB">
        <authorList>
            <consortium name="RefSeq"/>
        </authorList>
    </citation>
    <scope>IDENTIFICATION</scope>
    <source>
        <strain evidence="9 10">S238N-H82</strain>
        <tissue evidence="9 10">Testes</tissue>
    </source>
</reference>
<dbReference type="AlphaFoldDB" id="C3Z538"/>
<dbReference type="KEGG" id="bfo:118421453"/>
<dbReference type="STRING" id="7739.C3Z538"/>
<dbReference type="SMART" id="SM00744">
    <property type="entry name" value="RINGv"/>
    <property type="match status" value="1"/>
</dbReference>
<dbReference type="InterPro" id="IPR011016">
    <property type="entry name" value="Znf_RING-CH"/>
</dbReference>
<evidence type="ECO:0000313" key="7">
    <source>
        <dbReference type="EMBL" id="EEN52395.1"/>
    </source>
</evidence>
<dbReference type="PANTHER" id="PTHR20893:SF2">
    <property type="entry name" value="LD08641P"/>
    <property type="match status" value="1"/>
</dbReference>
<organism>
    <name type="scientific">Branchiostoma floridae</name>
    <name type="common">Florida lancelet</name>
    <name type="synonym">Amphioxus</name>
    <dbReference type="NCBI Taxonomy" id="7739"/>
    <lineage>
        <taxon>Eukaryota</taxon>
        <taxon>Metazoa</taxon>
        <taxon>Chordata</taxon>
        <taxon>Cephalochordata</taxon>
        <taxon>Leptocardii</taxon>
        <taxon>Amphioxiformes</taxon>
        <taxon>Branchiostomatidae</taxon>
        <taxon>Branchiostoma</taxon>
    </lineage>
</organism>
<reference evidence="8" key="2">
    <citation type="journal article" date="2020" name="Nat. Ecol. Evol.">
        <title>Deeply conserved synteny resolves early events in vertebrate evolution.</title>
        <authorList>
            <person name="Simakov O."/>
            <person name="Marletaz F."/>
            <person name="Yue J.X."/>
            <person name="O'Connell B."/>
            <person name="Jenkins J."/>
            <person name="Brandt A."/>
            <person name="Calef R."/>
            <person name="Tung C.H."/>
            <person name="Huang T.K."/>
            <person name="Schmutz J."/>
            <person name="Satoh N."/>
            <person name="Yu J.K."/>
            <person name="Putnam N.H."/>
            <person name="Green R.E."/>
            <person name="Rokhsar D.S."/>
        </authorList>
    </citation>
    <scope>NUCLEOTIDE SEQUENCE [LARGE SCALE GENOMIC DNA]</scope>
    <source>
        <strain evidence="8">S238N-H82</strain>
    </source>
</reference>
<keyword evidence="1" id="KW-0479">Metal-binding</keyword>
<evidence type="ECO:0000256" key="4">
    <source>
        <dbReference type="SAM" id="Phobius"/>
    </source>
</evidence>
<evidence type="ECO:0000313" key="9">
    <source>
        <dbReference type="RefSeq" id="XP_035684644.1"/>
    </source>
</evidence>
<feature type="transmembrane region" description="Helical" evidence="4">
    <location>
        <begin position="205"/>
        <end position="233"/>
    </location>
</feature>
<dbReference type="InterPro" id="IPR000742">
    <property type="entry name" value="EGF"/>
</dbReference>
<dbReference type="Gene3D" id="2.10.25.10">
    <property type="entry name" value="Laminin"/>
    <property type="match status" value="1"/>
</dbReference>
<gene>
    <name evidence="9 10" type="primary">LOC118421453</name>
    <name evidence="7" type="ORF">BRAFLDRAFT_121244</name>
</gene>
<evidence type="ECO:0000256" key="5">
    <source>
        <dbReference type="SAM" id="SignalP"/>
    </source>
</evidence>
<dbReference type="OrthoDB" id="2154780at2759"/>
<dbReference type="GeneID" id="118421453"/>
<feature type="transmembrane region" description="Helical" evidence="4">
    <location>
        <begin position="293"/>
        <end position="315"/>
    </location>
</feature>
<dbReference type="PROSITE" id="PS51292">
    <property type="entry name" value="ZF_RING_CH"/>
    <property type="match status" value="1"/>
</dbReference>
<evidence type="ECO:0000313" key="10">
    <source>
        <dbReference type="RefSeq" id="XP_035684645.1"/>
    </source>
</evidence>
<dbReference type="OMA" id="ICYDTDK"/>
<dbReference type="RefSeq" id="XP_035684645.1">
    <property type="nucleotide sequence ID" value="XM_035828752.1"/>
</dbReference>
<keyword evidence="3" id="KW-0862">Zinc</keyword>
<dbReference type="InParanoid" id="C3Z538"/>
<dbReference type="CDD" id="cd16495">
    <property type="entry name" value="RING_CH-C4HC3_MARCH"/>
    <property type="match status" value="1"/>
</dbReference>
<dbReference type="Proteomes" id="UP000001554">
    <property type="component" value="Chromosome 8"/>
</dbReference>
<keyword evidence="4" id="KW-1133">Transmembrane helix</keyword>
<dbReference type="InterPro" id="IPR013083">
    <property type="entry name" value="Znf_RING/FYVE/PHD"/>
</dbReference>
<dbReference type="eggNOG" id="KOG1609">
    <property type="taxonomic scope" value="Eukaryota"/>
</dbReference>
<dbReference type="SUPFAM" id="SSF57850">
    <property type="entry name" value="RING/U-box"/>
    <property type="match status" value="1"/>
</dbReference>
<keyword evidence="2" id="KW-0863">Zinc-finger</keyword>
<feature type="transmembrane region" description="Helical" evidence="4">
    <location>
        <begin position="57"/>
        <end position="82"/>
    </location>
</feature>
<keyword evidence="5" id="KW-0732">Signal</keyword>
<dbReference type="RefSeq" id="XP_035684644.1">
    <property type="nucleotide sequence ID" value="XM_035828751.1"/>
</dbReference>
<proteinExistence type="predicted"/>
<dbReference type="Pfam" id="PF23106">
    <property type="entry name" value="EGF_Teneurin"/>
    <property type="match status" value="1"/>
</dbReference>
<feature type="signal peptide" evidence="5">
    <location>
        <begin position="1"/>
        <end position="21"/>
    </location>
</feature>
<dbReference type="Gene3D" id="3.30.40.10">
    <property type="entry name" value="Zinc/RING finger domain, C3HC4 (zinc finger)"/>
    <property type="match status" value="1"/>
</dbReference>
<feature type="transmembrane region" description="Helical" evidence="4">
    <location>
        <begin position="481"/>
        <end position="504"/>
    </location>
</feature>
<dbReference type="PROSITE" id="PS00022">
    <property type="entry name" value="EGF_1"/>
    <property type="match status" value="1"/>
</dbReference>